<name>A0A240DYZ6_9BURK</name>
<dbReference type="InterPro" id="IPR021333">
    <property type="entry name" value="DUF2946"/>
</dbReference>
<sequence length="125" mass="13056">MKFPKNRSLIHWIAALAILLSALAPAVSQAISASNGGNNLVMDICSADGHGLQIKVPAGTSSETSASQEHCPYCVVHLDVAPPLAINLEFTNTANFAFFPALFYQSPTPLSAWVTPPSAAPPAQA</sequence>
<dbReference type="AlphaFoldDB" id="A0A240DYZ6"/>
<keyword evidence="3" id="KW-1185">Reference proteome</keyword>
<keyword evidence="1" id="KW-0732">Signal</keyword>
<evidence type="ECO:0000256" key="1">
    <source>
        <dbReference type="SAM" id="SignalP"/>
    </source>
</evidence>
<feature type="chain" id="PRO_5012127892" description="DUF2946 domain-containing protein" evidence="1">
    <location>
        <begin position="27"/>
        <end position="125"/>
    </location>
</feature>
<dbReference type="Pfam" id="PF11162">
    <property type="entry name" value="DUF2946"/>
    <property type="match status" value="1"/>
</dbReference>
<dbReference type="OrthoDB" id="8536886at2"/>
<gene>
    <name evidence="2" type="ORF">SAMN06295945_0567</name>
</gene>
<dbReference type="Proteomes" id="UP000218069">
    <property type="component" value="Unassembled WGS sequence"/>
</dbReference>
<proteinExistence type="predicted"/>
<dbReference type="RefSeq" id="WP_096672309.1">
    <property type="nucleotide sequence ID" value="NZ_OANS01000001.1"/>
</dbReference>
<organism evidence="2 3">
    <name type="scientific">Polynucleobacter meluiroseus</name>
    <dbReference type="NCBI Taxonomy" id="1938814"/>
    <lineage>
        <taxon>Bacteria</taxon>
        <taxon>Pseudomonadati</taxon>
        <taxon>Pseudomonadota</taxon>
        <taxon>Betaproteobacteria</taxon>
        <taxon>Burkholderiales</taxon>
        <taxon>Burkholderiaceae</taxon>
        <taxon>Polynucleobacter</taxon>
    </lineage>
</organism>
<evidence type="ECO:0000313" key="3">
    <source>
        <dbReference type="Proteomes" id="UP000218069"/>
    </source>
</evidence>
<reference evidence="3" key="1">
    <citation type="submission" date="2017-08" db="EMBL/GenBank/DDBJ databases">
        <authorList>
            <person name="Varghese N."/>
            <person name="Submissions S."/>
        </authorList>
    </citation>
    <scope>NUCLEOTIDE SEQUENCE [LARGE SCALE GENOMIC DNA]</scope>
    <source>
        <strain evidence="3">AP-Melu-1000-B4</strain>
    </source>
</reference>
<accession>A0A240DYZ6</accession>
<evidence type="ECO:0008006" key="4">
    <source>
        <dbReference type="Google" id="ProtNLM"/>
    </source>
</evidence>
<protein>
    <recommendedName>
        <fullName evidence="4">DUF2946 domain-containing protein</fullName>
    </recommendedName>
</protein>
<evidence type="ECO:0000313" key="2">
    <source>
        <dbReference type="EMBL" id="SNX28243.1"/>
    </source>
</evidence>
<feature type="signal peptide" evidence="1">
    <location>
        <begin position="1"/>
        <end position="26"/>
    </location>
</feature>
<dbReference type="EMBL" id="OANS01000001">
    <property type="protein sequence ID" value="SNX28243.1"/>
    <property type="molecule type" value="Genomic_DNA"/>
</dbReference>